<protein>
    <recommendedName>
        <fullName evidence="9">G-protein coupled receptors family 1 profile domain-containing protein</fullName>
    </recommendedName>
</protein>
<evidence type="ECO:0000256" key="8">
    <source>
        <dbReference type="SAM" id="Phobius"/>
    </source>
</evidence>
<dbReference type="GO" id="GO:0004930">
    <property type="term" value="F:G protein-coupled receptor activity"/>
    <property type="evidence" value="ECO:0007669"/>
    <property type="project" value="UniProtKB-KW"/>
</dbReference>
<keyword evidence="5 8" id="KW-0472">Membrane</keyword>
<evidence type="ECO:0000256" key="5">
    <source>
        <dbReference type="ARBA" id="ARBA00023136"/>
    </source>
</evidence>
<feature type="transmembrane region" description="Helical" evidence="8">
    <location>
        <begin position="186"/>
        <end position="208"/>
    </location>
</feature>
<evidence type="ECO:0000313" key="10">
    <source>
        <dbReference type="EMBL" id="CAF0910275.1"/>
    </source>
</evidence>
<comment type="caution">
    <text evidence="11">The sequence shown here is derived from an EMBL/GenBank/DDBJ whole genome shotgun (WGS) entry which is preliminary data.</text>
</comment>
<dbReference type="PANTHER" id="PTHR24243">
    <property type="entry name" value="G-PROTEIN COUPLED RECEPTOR"/>
    <property type="match status" value="1"/>
</dbReference>
<dbReference type="Proteomes" id="UP000663852">
    <property type="component" value="Unassembled WGS sequence"/>
</dbReference>
<keyword evidence="4" id="KW-0297">G-protein coupled receptor</keyword>
<keyword evidence="2 8" id="KW-0812">Transmembrane</keyword>
<dbReference type="PANTHER" id="PTHR24243:SF230">
    <property type="entry name" value="G-PROTEIN COUPLED RECEPTORS FAMILY 1 PROFILE DOMAIN-CONTAINING PROTEIN"/>
    <property type="match status" value="1"/>
</dbReference>
<dbReference type="Proteomes" id="UP000663828">
    <property type="component" value="Unassembled WGS sequence"/>
</dbReference>
<dbReference type="GO" id="GO:0005886">
    <property type="term" value="C:plasma membrane"/>
    <property type="evidence" value="ECO:0007669"/>
    <property type="project" value="TreeGrafter"/>
</dbReference>
<organism evidence="11 13">
    <name type="scientific">Adineta ricciae</name>
    <name type="common">Rotifer</name>
    <dbReference type="NCBI Taxonomy" id="249248"/>
    <lineage>
        <taxon>Eukaryota</taxon>
        <taxon>Metazoa</taxon>
        <taxon>Spiralia</taxon>
        <taxon>Gnathifera</taxon>
        <taxon>Rotifera</taxon>
        <taxon>Eurotatoria</taxon>
        <taxon>Bdelloidea</taxon>
        <taxon>Adinetida</taxon>
        <taxon>Adinetidae</taxon>
        <taxon>Adineta</taxon>
    </lineage>
</organism>
<dbReference type="SUPFAM" id="SSF81321">
    <property type="entry name" value="Family A G protein-coupled receptor-like"/>
    <property type="match status" value="1"/>
</dbReference>
<dbReference type="PROSITE" id="PS50262">
    <property type="entry name" value="G_PROTEIN_RECEP_F1_2"/>
    <property type="match status" value="1"/>
</dbReference>
<evidence type="ECO:0000256" key="7">
    <source>
        <dbReference type="ARBA" id="ARBA00023224"/>
    </source>
</evidence>
<gene>
    <name evidence="11" type="ORF">EDS130_LOCUS37286</name>
    <name evidence="10" type="ORF">XAT740_LOCUS8497</name>
</gene>
<dbReference type="Pfam" id="PF00001">
    <property type="entry name" value="7tm_1"/>
    <property type="match status" value="1"/>
</dbReference>
<dbReference type="OrthoDB" id="10033130at2759"/>
<dbReference type="AlphaFoldDB" id="A0A815MN95"/>
<feature type="transmembrane region" description="Helical" evidence="8">
    <location>
        <begin position="137"/>
        <end position="156"/>
    </location>
</feature>
<feature type="transmembrane region" description="Helical" evidence="8">
    <location>
        <begin position="229"/>
        <end position="257"/>
    </location>
</feature>
<feature type="transmembrane region" description="Helical" evidence="8">
    <location>
        <begin position="52"/>
        <end position="75"/>
    </location>
</feature>
<evidence type="ECO:0000259" key="9">
    <source>
        <dbReference type="PROSITE" id="PS50262"/>
    </source>
</evidence>
<dbReference type="InterPro" id="IPR017452">
    <property type="entry name" value="GPCR_Rhodpsn_7TM"/>
</dbReference>
<evidence type="ECO:0000313" key="12">
    <source>
        <dbReference type="Proteomes" id="UP000663828"/>
    </source>
</evidence>
<accession>A0A815MN95</accession>
<keyword evidence="12" id="KW-1185">Reference proteome</keyword>
<dbReference type="InterPro" id="IPR000276">
    <property type="entry name" value="GPCR_Rhodpsn"/>
</dbReference>
<proteinExistence type="predicted"/>
<keyword evidence="6" id="KW-0675">Receptor</keyword>
<comment type="subcellular location">
    <subcellularLocation>
        <location evidence="1">Membrane</location>
        <topology evidence="1">Multi-pass membrane protein</topology>
    </subcellularLocation>
</comment>
<keyword evidence="7" id="KW-0807">Transducer</keyword>
<feature type="transmembrane region" description="Helical" evidence="8">
    <location>
        <begin position="95"/>
        <end position="117"/>
    </location>
</feature>
<evidence type="ECO:0000313" key="11">
    <source>
        <dbReference type="EMBL" id="CAF1418590.1"/>
    </source>
</evidence>
<sequence length="330" mass="38314">MSLAIVASLSIAYQQVFIYMGIPILSLGLIGGFFNTLVFLSLRTFRESSCAFYLTVMSILNMGQLLTGLLSRILISGFNIDFTRTSLFYCKFRVFFFQFSVISSLACICLATIDQYIATCTRPRWRQWSNIRLARRLLIGVIVAIIIEQISFLVFYDQKISYPSNQTVCITTSTGFDQFTIYTNSLLLGNLIPVIITFIFGSLAYRNIQQLRYRTVQLVRRELDKQLSMMVLVQIFYISWTITPQLILYIVAVYGNIRDSTVRAQINLAYAISLCLYYSFFASPFYTYIIVSERFRRQFLHVIFRIHNNHQWRPNRVHPNMPINVVVSFL</sequence>
<evidence type="ECO:0000256" key="6">
    <source>
        <dbReference type="ARBA" id="ARBA00023170"/>
    </source>
</evidence>
<name>A0A815MN95_ADIRI</name>
<evidence type="ECO:0000256" key="4">
    <source>
        <dbReference type="ARBA" id="ARBA00023040"/>
    </source>
</evidence>
<evidence type="ECO:0000256" key="1">
    <source>
        <dbReference type="ARBA" id="ARBA00004141"/>
    </source>
</evidence>
<feature type="transmembrane region" description="Helical" evidence="8">
    <location>
        <begin position="269"/>
        <end position="291"/>
    </location>
</feature>
<keyword evidence="3 8" id="KW-1133">Transmembrane helix</keyword>
<reference evidence="11" key="1">
    <citation type="submission" date="2021-02" db="EMBL/GenBank/DDBJ databases">
        <authorList>
            <person name="Nowell W R."/>
        </authorList>
    </citation>
    <scope>NUCLEOTIDE SEQUENCE</scope>
</reference>
<evidence type="ECO:0000256" key="3">
    <source>
        <dbReference type="ARBA" id="ARBA00022989"/>
    </source>
</evidence>
<dbReference type="EMBL" id="CAJNOR010000424">
    <property type="protein sequence ID" value="CAF0910275.1"/>
    <property type="molecule type" value="Genomic_DNA"/>
</dbReference>
<feature type="domain" description="G-protein coupled receptors family 1 profile" evidence="9">
    <location>
        <begin position="31"/>
        <end position="288"/>
    </location>
</feature>
<dbReference type="EMBL" id="CAJNOJ010000364">
    <property type="protein sequence ID" value="CAF1418590.1"/>
    <property type="molecule type" value="Genomic_DNA"/>
</dbReference>
<evidence type="ECO:0000256" key="2">
    <source>
        <dbReference type="ARBA" id="ARBA00022692"/>
    </source>
</evidence>
<feature type="transmembrane region" description="Helical" evidence="8">
    <location>
        <begin position="16"/>
        <end position="40"/>
    </location>
</feature>
<dbReference type="Gene3D" id="1.20.1070.10">
    <property type="entry name" value="Rhodopsin 7-helix transmembrane proteins"/>
    <property type="match status" value="1"/>
</dbReference>
<evidence type="ECO:0000313" key="13">
    <source>
        <dbReference type="Proteomes" id="UP000663852"/>
    </source>
</evidence>